<sequence>MYQKTHITDASGVIGPGHWQKLRILGWMLALLVSIMIELGLQSAIRSFVSTNPMIVLTAAFVTLALAYATYVALVRYGERRPLRELALRPALRELTGGITIGCGIMSVVVIGLYCMGIASIHPSNWSDWSHDIREALGTGFLEELLARLIIFRLLSCAFGLSAGVAISALLFGAAHLHNPSATILSAAAIAIEAGLLLSGFYIATGRIWVSVGAHAGWNFTLGAIFGAPVSGMPSQGSLLLTRFDPTAPVWLTGGAFGPEASILTVGAGLIVFTGTVIVGECLEKKNRGILSA</sequence>
<feature type="transmembrane region" description="Helical" evidence="1">
    <location>
        <begin position="184"/>
        <end position="204"/>
    </location>
</feature>
<protein>
    <submittedName>
        <fullName evidence="3">Membrane protein</fullName>
    </submittedName>
</protein>
<dbReference type="PANTHER" id="PTHR39430">
    <property type="entry name" value="MEMBRANE-ASSOCIATED PROTEASE-RELATED"/>
    <property type="match status" value="1"/>
</dbReference>
<feature type="transmembrane region" description="Helical" evidence="1">
    <location>
        <begin position="150"/>
        <end position="172"/>
    </location>
</feature>
<dbReference type="GO" id="GO:0004175">
    <property type="term" value="F:endopeptidase activity"/>
    <property type="evidence" value="ECO:0007669"/>
    <property type="project" value="UniProtKB-ARBA"/>
</dbReference>
<keyword evidence="4" id="KW-1185">Reference proteome</keyword>
<dbReference type="EMBL" id="BJYF01000009">
    <property type="protein sequence ID" value="GEN59907.1"/>
    <property type="molecule type" value="Genomic_DNA"/>
</dbReference>
<feature type="transmembrane region" description="Helical" evidence="1">
    <location>
        <begin position="261"/>
        <end position="283"/>
    </location>
</feature>
<keyword evidence="1" id="KW-1133">Transmembrane helix</keyword>
<dbReference type="Pfam" id="PF02517">
    <property type="entry name" value="Rce1-like"/>
    <property type="match status" value="1"/>
</dbReference>
<dbReference type="PANTHER" id="PTHR39430:SF1">
    <property type="entry name" value="PROTEASE"/>
    <property type="match status" value="1"/>
</dbReference>
<reference evidence="3 4" key="1">
    <citation type="submission" date="2019-07" db="EMBL/GenBank/DDBJ databases">
        <title>Whole genome shotgun sequence of Acetobacter nitrogenifigens NBRC 105050.</title>
        <authorList>
            <person name="Hosoyama A."/>
            <person name="Uohara A."/>
            <person name="Ohji S."/>
            <person name="Ichikawa N."/>
        </authorList>
    </citation>
    <scope>NUCLEOTIDE SEQUENCE [LARGE SCALE GENOMIC DNA]</scope>
    <source>
        <strain evidence="3 4">NBRC 105050</strain>
    </source>
</reference>
<evidence type="ECO:0000259" key="2">
    <source>
        <dbReference type="Pfam" id="PF02517"/>
    </source>
</evidence>
<keyword evidence="1" id="KW-0812">Transmembrane</keyword>
<comment type="caution">
    <text evidence="3">The sequence shown here is derived from an EMBL/GenBank/DDBJ whole genome shotgun (WGS) entry which is preliminary data.</text>
</comment>
<accession>A0A511XAB7</accession>
<feature type="transmembrane region" description="Helical" evidence="1">
    <location>
        <begin position="54"/>
        <end position="74"/>
    </location>
</feature>
<proteinExistence type="predicted"/>
<gene>
    <name evidence="3" type="ORF">ANI02nite_17910</name>
</gene>
<evidence type="ECO:0000256" key="1">
    <source>
        <dbReference type="SAM" id="Phobius"/>
    </source>
</evidence>
<name>A0A511XAB7_9PROT</name>
<dbReference type="Proteomes" id="UP000321635">
    <property type="component" value="Unassembled WGS sequence"/>
</dbReference>
<evidence type="ECO:0000313" key="4">
    <source>
        <dbReference type="Proteomes" id="UP000321635"/>
    </source>
</evidence>
<organism evidence="3 4">
    <name type="scientific">Acetobacter nitrogenifigens DSM 23921 = NBRC 105050</name>
    <dbReference type="NCBI Taxonomy" id="1120919"/>
    <lineage>
        <taxon>Bacteria</taxon>
        <taxon>Pseudomonadati</taxon>
        <taxon>Pseudomonadota</taxon>
        <taxon>Alphaproteobacteria</taxon>
        <taxon>Acetobacterales</taxon>
        <taxon>Acetobacteraceae</taxon>
        <taxon>Acetobacter</taxon>
    </lineage>
</organism>
<dbReference type="InterPro" id="IPR003675">
    <property type="entry name" value="Rce1/LyrA-like_dom"/>
</dbReference>
<evidence type="ECO:0000313" key="3">
    <source>
        <dbReference type="EMBL" id="GEN59907.1"/>
    </source>
</evidence>
<feature type="transmembrane region" description="Helical" evidence="1">
    <location>
        <begin position="24"/>
        <end position="42"/>
    </location>
</feature>
<feature type="transmembrane region" description="Helical" evidence="1">
    <location>
        <begin position="95"/>
        <end position="121"/>
    </location>
</feature>
<feature type="domain" description="CAAX prenyl protease 2/Lysostaphin resistance protein A-like" evidence="2">
    <location>
        <begin position="136"/>
        <end position="220"/>
    </location>
</feature>
<keyword evidence="1" id="KW-0472">Membrane</keyword>
<dbReference type="GO" id="GO:0080120">
    <property type="term" value="P:CAAX-box protein maturation"/>
    <property type="evidence" value="ECO:0007669"/>
    <property type="project" value="UniProtKB-ARBA"/>
</dbReference>
<dbReference type="AlphaFoldDB" id="A0A511XAB7"/>